<dbReference type="VEuPathDB" id="VectorBase:AFUN018540"/>
<accession>A0A4Y0BDY4</accession>
<protein>
    <submittedName>
        <fullName evidence="2">Uncharacterized protein</fullName>
    </submittedName>
</protein>
<dbReference type="AlphaFoldDB" id="A0A4Y0BDY4"/>
<evidence type="ECO:0000313" key="2">
    <source>
        <dbReference type="EnsemblMetazoa" id="AFUN018540-PA"/>
    </source>
</evidence>
<feature type="compositionally biased region" description="Basic and acidic residues" evidence="1">
    <location>
        <begin position="1"/>
        <end position="11"/>
    </location>
</feature>
<organism evidence="2">
    <name type="scientific">Anopheles funestus</name>
    <name type="common">African malaria mosquito</name>
    <dbReference type="NCBI Taxonomy" id="62324"/>
    <lineage>
        <taxon>Eukaryota</taxon>
        <taxon>Metazoa</taxon>
        <taxon>Ecdysozoa</taxon>
        <taxon>Arthropoda</taxon>
        <taxon>Hexapoda</taxon>
        <taxon>Insecta</taxon>
        <taxon>Pterygota</taxon>
        <taxon>Neoptera</taxon>
        <taxon>Endopterygota</taxon>
        <taxon>Diptera</taxon>
        <taxon>Nematocera</taxon>
        <taxon>Culicoidea</taxon>
        <taxon>Culicidae</taxon>
        <taxon>Anophelinae</taxon>
        <taxon>Anopheles</taxon>
    </lineage>
</organism>
<reference evidence="2" key="1">
    <citation type="submission" date="2020-05" db="UniProtKB">
        <authorList>
            <consortium name="EnsemblMetazoa"/>
        </authorList>
    </citation>
    <scope>IDENTIFICATION</scope>
    <source>
        <strain evidence="2">FUMOZ</strain>
    </source>
</reference>
<dbReference type="EnsemblMetazoa" id="AFUN018540-RA">
    <property type="protein sequence ID" value="AFUN018540-PA"/>
    <property type="gene ID" value="AFUN018540"/>
</dbReference>
<sequence length="40" mass="4544">MNVKNRNERNDFSLCDNPVKGADPRPGIRQFRHCASSEAI</sequence>
<feature type="region of interest" description="Disordered" evidence="1">
    <location>
        <begin position="1"/>
        <end position="40"/>
    </location>
</feature>
<proteinExistence type="predicted"/>
<name>A0A4Y0BDY4_ANOFN</name>
<evidence type="ECO:0000256" key="1">
    <source>
        <dbReference type="SAM" id="MobiDB-lite"/>
    </source>
</evidence>